<dbReference type="Proteomes" id="UP000647424">
    <property type="component" value="Unassembled WGS sequence"/>
</dbReference>
<keyword evidence="3" id="KW-1185">Reference proteome</keyword>
<keyword evidence="1" id="KW-1133">Transmembrane helix</keyword>
<keyword evidence="1" id="KW-0472">Membrane</keyword>
<sequence>MHNAPPVVFPVGRFVWGPRSAQALAATVSGALALWLAWTDASAYVLAWAVCVWLVAVLATAWWLPREFQQEGELTWDGEAWHAPSAAVGTDPVHLSLTLDGGHFMLVSLRSTGQSGFGAGVRHAWVRRADMPTRWHGFRCAVYSRRTAVARTA</sequence>
<protein>
    <submittedName>
        <fullName evidence="2">Uncharacterized protein</fullName>
    </submittedName>
</protein>
<feature type="transmembrane region" description="Helical" evidence="1">
    <location>
        <begin position="45"/>
        <end position="64"/>
    </location>
</feature>
<evidence type="ECO:0000256" key="1">
    <source>
        <dbReference type="SAM" id="Phobius"/>
    </source>
</evidence>
<organism evidence="2 3">
    <name type="scientific">Limnohabitans radicicola</name>
    <dbReference type="NCBI Taxonomy" id="2771427"/>
    <lineage>
        <taxon>Bacteria</taxon>
        <taxon>Pseudomonadati</taxon>
        <taxon>Pseudomonadota</taxon>
        <taxon>Betaproteobacteria</taxon>
        <taxon>Burkholderiales</taxon>
        <taxon>Comamonadaceae</taxon>
        <taxon>Limnohabitans</taxon>
    </lineage>
</organism>
<accession>A0A927FLS5</accession>
<proteinExistence type="predicted"/>
<reference evidence="2" key="1">
    <citation type="submission" date="2020-09" db="EMBL/GenBank/DDBJ databases">
        <title>Genome seq and assembly of Limnohabitants sp.</title>
        <authorList>
            <person name="Chhetri G."/>
        </authorList>
    </citation>
    <scope>NUCLEOTIDE SEQUENCE</scope>
    <source>
        <strain evidence="2">JUR4</strain>
    </source>
</reference>
<comment type="caution">
    <text evidence="2">The sequence shown here is derived from an EMBL/GenBank/DDBJ whole genome shotgun (WGS) entry which is preliminary data.</text>
</comment>
<evidence type="ECO:0000313" key="2">
    <source>
        <dbReference type="EMBL" id="MBD8051850.1"/>
    </source>
</evidence>
<dbReference type="RefSeq" id="WP_191820340.1">
    <property type="nucleotide sequence ID" value="NZ_JACYFT010000004.1"/>
</dbReference>
<name>A0A927FLS5_9BURK</name>
<evidence type="ECO:0000313" key="3">
    <source>
        <dbReference type="Proteomes" id="UP000647424"/>
    </source>
</evidence>
<dbReference type="EMBL" id="JACYFT010000004">
    <property type="protein sequence ID" value="MBD8051850.1"/>
    <property type="molecule type" value="Genomic_DNA"/>
</dbReference>
<dbReference type="AlphaFoldDB" id="A0A927FLS5"/>
<feature type="transmembrane region" description="Helical" evidence="1">
    <location>
        <begin position="20"/>
        <end position="38"/>
    </location>
</feature>
<keyword evidence="1" id="KW-0812">Transmembrane</keyword>
<gene>
    <name evidence="2" type="ORF">IC609_14995</name>
</gene>